<dbReference type="InterPro" id="IPR001304">
    <property type="entry name" value="C-type_lectin-like"/>
</dbReference>
<organism evidence="4 5">
    <name type="scientific">Psychromarinibacter halotolerans</name>
    <dbReference type="NCBI Taxonomy" id="1775175"/>
    <lineage>
        <taxon>Bacteria</taxon>
        <taxon>Pseudomonadati</taxon>
        <taxon>Pseudomonadota</taxon>
        <taxon>Alphaproteobacteria</taxon>
        <taxon>Rhodobacterales</taxon>
        <taxon>Paracoccaceae</taxon>
        <taxon>Psychromarinibacter</taxon>
    </lineage>
</organism>
<keyword evidence="2" id="KW-0732">Signal</keyword>
<feature type="signal peptide" evidence="2">
    <location>
        <begin position="1"/>
        <end position="20"/>
    </location>
</feature>
<reference evidence="5" key="1">
    <citation type="journal article" date="2019" name="Int. J. Syst. Evol. Microbiol.">
        <title>The Global Catalogue of Microorganisms (GCM) 10K type strain sequencing project: providing services to taxonomists for standard genome sequencing and annotation.</title>
        <authorList>
            <consortium name="The Broad Institute Genomics Platform"/>
            <consortium name="The Broad Institute Genome Sequencing Center for Infectious Disease"/>
            <person name="Wu L."/>
            <person name="Ma J."/>
        </authorList>
    </citation>
    <scope>NUCLEOTIDE SEQUENCE [LARGE SCALE GENOMIC DNA]</scope>
    <source>
        <strain evidence="5">KCTC 52366</strain>
    </source>
</reference>
<dbReference type="PROSITE" id="PS50041">
    <property type="entry name" value="C_TYPE_LECTIN_2"/>
    <property type="match status" value="1"/>
</dbReference>
<accession>A0ABV7GQX1</accession>
<dbReference type="EMBL" id="JBHRTB010000010">
    <property type="protein sequence ID" value="MFC3144018.1"/>
    <property type="molecule type" value="Genomic_DNA"/>
</dbReference>
<evidence type="ECO:0000256" key="2">
    <source>
        <dbReference type="SAM" id="SignalP"/>
    </source>
</evidence>
<dbReference type="Pfam" id="PF00059">
    <property type="entry name" value="Lectin_C"/>
    <property type="match status" value="1"/>
</dbReference>
<dbReference type="InterPro" id="IPR050111">
    <property type="entry name" value="C-type_lectin/snaclec_domain"/>
</dbReference>
<dbReference type="Gene3D" id="3.10.100.10">
    <property type="entry name" value="Mannose-Binding Protein A, subunit A"/>
    <property type="match status" value="1"/>
</dbReference>
<dbReference type="InterPro" id="IPR016187">
    <property type="entry name" value="CTDL_fold"/>
</dbReference>
<dbReference type="InterPro" id="IPR016186">
    <property type="entry name" value="C-type_lectin-like/link_sf"/>
</dbReference>
<evidence type="ECO:0000259" key="3">
    <source>
        <dbReference type="PROSITE" id="PS50041"/>
    </source>
</evidence>
<keyword evidence="1" id="KW-1133">Transmembrane helix</keyword>
<evidence type="ECO:0000313" key="4">
    <source>
        <dbReference type="EMBL" id="MFC3144018.1"/>
    </source>
</evidence>
<feature type="domain" description="C-type lectin" evidence="3">
    <location>
        <begin position="34"/>
        <end position="145"/>
    </location>
</feature>
<keyword evidence="1" id="KW-0812">Transmembrane</keyword>
<dbReference type="SUPFAM" id="SSF56436">
    <property type="entry name" value="C-type lectin-like"/>
    <property type="match status" value="1"/>
</dbReference>
<protein>
    <submittedName>
        <fullName evidence="4">Lectin-like protein</fullName>
    </submittedName>
</protein>
<name>A0ABV7GQX1_9RHOB</name>
<comment type="caution">
    <text evidence="4">The sequence shown here is derived from an EMBL/GenBank/DDBJ whole genome shotgun (WGS) entry which is preliminary data.</text>
</comment>
<feature type="chain" id="PRO_5045376724" evidence="2">
    <location>
        <begin position="21"/>
        <end position="188"/>
    </location>
</feature>
<dbReference type="SMART" id="SM00034">
    <property type="entry name" value="CLECT"/>
    <property type="match status" value="1"/>
</dbReference>
<evidence type="ECO:0000313" key="5">
    <source>
        <dbReference type="Proteomes" id="UP001595632"/>
    </source>
</evidence>
<evidence type="ECO:0000256" key="1">
    <source>
        <dbReference type="SAM" id="Phobius"/>
    </source>
</evidence>
<proteinExistence type="predicted"/>
<keyword evidence="1" id="KW-0472">Membrane</keyword>
<dbReference type="RefSeq" id="WP_275631281.1">
    <property type="nucleotide sequence ID" value="NZ_JARGYD010000001.1"/>
</dbReference>
<dbReference type="PANTHER" id="PTHR22803">
    <property type="entry name" value="MANNOSE, PHOSPHOLIPASE, LECTIN RECEPTOR RELATED"/>
    <property type="match status" value="1"/>
</dbReference>
<dbReference type="Proteomes" id="UP001595632">
    <property type="component" value="Unassembled WGS sequence"/>
</dbReference>
<gene>
    <name evidence="4" type="ORF">ACFOGP_14965</name>
</gene>
<feature type="transmembrane region" description="Helical" evidence="1">
    <location>
        <begin position="161"/>
        <end position="180"/>
    </location>
</feature>
<sequence>MRLLAQSAAILAVGAASLMAGPRDAGATTVTWSGNNHRYDIIEVTGMTWHDAYLAAKTFSAKSALVSITSAAENAFVMGLLLSTSADATWLGGVQHPLAPAPDAGWFWADGETWDYTNWALGEPNDIVPGGEFFLEMNRAGEWNDIGPSYAEKRAYVVETVPLPAGMGLLLSALGLFGLLRRAGTRRA</sequence>
<keyword evidence="5" id="KW-1185">Reference proteome</keyword>